<comment type="caution">
    <text evidence="3">The sequence shown here is derived from an EMBL/GenBank/DDBJ whole genome shotgun (WGS) entry which is preliminary data.</text>
</comment>
<dbReference type="AlphaFoldDB" id="A0A644Z9P3"/>
<gene>
    <name evidence="3" type="primary">comEC_9</name>
    <name evidence="3" type="ORF">SDC9_84170</name>
</gene>
<reference evidence="3" key="1">
    <citation type="submission" date="2019-08" db="EMBL/GenBank/DDBJ databases">
        <authorList>
            <person name="Kucharzyk K."/>
            <person name="Murdoch R.W."/>
            <person name="Higgins S."/>
            <person name="Loffler F."/>
        </authorList>
    </citation>
    <scope>NUCLEOTIDE SEQUENCE</scope>
</reference>
<evidence type="ECO:0000256" key="1">
    <source>
        <dbReference type="SAM" id="Phobius"/>
    </source>
</evidence>
<dbReference type="Gene3D" id="3.60.15.10">
    <property type="entry name" value="Ribonuclease Z/Hydroxyacylglutathione hydrolase-like"/>
    <property type="match status" value="1"/>
</dbReference>
<dbReference type="Pfam" id="PF00753">
    <property type="entry name" value="Lactamase_B"/>
    <property type="match status" value="1"/>
</dbReference>
<organism evidence="3">
    <name type="scientific">bioreactor metagenome</name>
    <dbReference type="NCBI Taxonomy" id="1076179"/>
    <lineage>
        <taxon>unclassified sequences</taxon>
        <taxon>metagenomes</taxon>
        <taxon>ecological metagenomes</taxon>
    </lineage>
</organism>
<protein>
    <submittedName>
        <fullName evidence="3">ComE operon protein 3</fullName>
    </submittedName>
</protein>
<name>A0A644Z9P3_9ZZZZ</name>
<keyword evidence="1" id="KW-0472">Membrane</keyword>
<dbReference type="CDD" id="cd07731">
    <property type="entry name" value="ComA-like_MBL-fold"/>
    <property type="match status" value="1"/>
</dbReference>
<keyword evidence="1" id="KW-0812">Transmembrane</keyword>
<accession>A0A644Z9P3</accession>
<feature type="transmembrane region" description="Helical" evidence="1">
    <location>
        <begin position="12"/>
        <end position="35"/>
    </location>
</feature>
<dbReference type="InterPro" id="IPR035681">
    <property type="entry name" value="ComA-like_MBL"/>
</dbReference>
<evidence type="ECO:0000259" key="2">
    <source>
        <dbReference type="Pfam" id="PF00753"/>
    </source>
</evidence>
<dbReference type="PANTHER" id="PTHR30619">
    <property type="entry name" value="DNA INTERNALIZATION/COMPETENCE PROTEIN COMEC/REC2"/>
    <property type="match status" value="1"/>
</dbReference>
<dbReference type="InterPro" id="IPR052159">
    <property type="entry name" value="Competence_DNA_uptake"/>
</dbReference>
<evidence type="ECO:0000313" key="3">
    <source>
        <dbReference type="EMBL" id="MPM37552.1"/>
    </source>
</evidence>
<dbReference type="SUPFAM" id="SSF56281">
    <property type="entry name" value="Metallo-hydrolase/oxidoreductase"/>
    <property type="match status" value="1"/>
</dbReference>
<dbReference type="InterPro" id="IPR036866">
    <property type="entry name" value="RibonucZ/Hydroxyglut_hydro"/>
</dbReference>
<dbReference type="PANTHER" id="PTHR30619:SF1">
    <property type="entry name" value="RECOMBINATION PROTEIN 2"/>
    <property type="match status" value="1"/>
</dbReference>
<dbReference type="InterPro" id="IPR001279">
    <property type="entry name" value="Metallo-B-lactamas"/>
</dbReference>
<proteinExistence type="predicted"/>
<feature type="domain" description="Metallo-beta-lactamase" evidence="2">
    <location>
        <begin position="81"/>
        <end position="284"/>
    </location>
</feature>
<keyword evidence="1" id="KW-1133">Transmembrane helix</keyword>
<dbReference type="EMBL" id="VSSQ01007989">
    <property type="protein sequence ID" value="MPM37552.1"/>
    <property type="molecule type" value="Genomic_DNA"/>
</dbReference>
<sequence length="336" mass="37984">MYLQLLLKSGSFFANLPFAVFSLPTPPWWFVVLLYGMQLFLRYAKGEWRRVSQKSAVALLSVCLLCYWHPWPYPLEVTFIDVGQGDSIFLRFPNGQTMLVDGGGSMTTDSNIGLTAVLPYLQRQGIQSIDYAILTHAHGDHYQGLMQVQSEIPFRYFLHALPQTEDVPQDLARWYSGFTQESLISLQEGQVFYPDKQVRIEVQSARFSQDGNNNDSICLHISFGRTDLWLTGDMELPAEEAMNLPVQSTDFHTLLKVAHHGGKTSSGESFLRAVDPEIAVISVGRKNRYGHPSPEVLQRLKQRSCEIYTTSEVGAVRCISNGQQWQIQCCRTGHTN</sequence>